<reference evidence="4 5" key="1">
    <citation type="submission" date="2024-09" db="EMBL/GenBank/DDBJ databases">
        <authorList>
            <person name="Sun Q."/>
            <person name="Mori K."/>
        </authorList>
    </citation>
    <scope>NUCLEOTIDE SEQUENCE [LARGE SCALE GENOMIC DNA]</scope>
    <source>
        <strain evidence="4 5">NCAIM B.02481</strain>
    </source>
</reference>
<dbReference type="Proteomes" id="UP001589832">
    <property type="component" value="Unassembled WGS sequence"/>
</dbReference>
<dbReference type="SUPFAM" id="SSF49842">
    <property type="entry name" value="TNF-like"/>
    <property type="match status" value="1"/>
</dbReference>
<dbReference type="InterPro" id="IPR001073">
    <property type="entry name" value="C1q_dom"/>
</dbReference>
<accession>A0ABV6Q7U3</accession>
<feature type="signal peptide" evidence="2">
    <location>
        <begin position="1"/>
        <end position="19"/>
    </location>
</feature>
<comment type="caution">
    <text evidence="4">The sequence shown here is derived from an EMBL/GenBank/DDBJ whole genome shotgun (WGS) entry which is preliminary data.</text>
</comment>
<sequence length="1314" mass="136730">MKTIKLSLLLLLCSLASFAQVGIGNTDPKASLDITSSNLASPANTDGILIPRIDNFPSTNPAADQDGMMVFVTGNGTPTKGFYYWDNGNGTWVNVLGVRKINDLEDAKSDNDGSDDGSSIYIGENAGSNDDQSNNNNVGLGKAAMNSNTSGNYNIGIGFQSLLFNTTGVNNTAVGTQSLLDNNGDFNTAVGTYAINNNIGGDSNTAVGWSALSSIVNGNGNTAIGNNAGFGVNGNSSNNIFIGNHSGYKMPVGSRSGSIFIGYFAGSGETNNNRLYIENSNADENNALIYGEFDSNLLRTNGEFQIGNPSTTGYALPTTDGANGQILGTDGAGQINFINPSSIFTDNTNTLDQAYDQSVPSPNQGATIVADNGPVSITGGDGFNVRGDFGASGSVILAPPNDKSLMFFNPFNAVFRAGFNEGTDWIYSNQGDYSIALGYSPLATGERTFATGSLTQATGDRSTAMGNGTIAASFAETAIGNFNTDYTPDNTSAFDPDDRLLVVGNGTSDVARQNALTIYKSGLLNINDEYNMPLTDGTNGQVMTTDGAGNISFQNQTSDSDWYEEGTSASPNDINDNIFTHGNVGIGDTTPIAALDINYTGSQISGMSLDYSQTSATGGYGQYITAETTSSSAIVGSSITVRNSNSSSLTTASSIANTANGDNNTGISTLVNGNGDNNIGIYTNVSGASDENIGGLFTATSGAIVNTGILASATGGTINWAGHFGVVGSNGSGNVYVNDKLEVASAFQYTDGNEALGYVLSTDANGNANWVDPSTVFTNTDNQNLTAASLTGTTLNLGIQNGTGTSIDLGSLQDGTGTDNQTIETFNFNSGTNILTLEIEDDGVPAQTVDLSSISSDHDWYVQPGTNLPSDINDNIYTLGSVGIGNTSSSIYKLYVDSASGHGTYFTGTGTTDHYTLNVINTQGRAARFQTGGSFFSGYSVNNVALQAIAHGNNAVAGFFTSYDSGEAIIGQSLGSGTAIEGWANGTGLSGYFHGGQLYANDGFRAEGNVVINDNGYSTSDFRVESDTEPYMLFVDAGNNFIGIGNNNPQTELHVDGDFRVDNELQIGNPATTGYALPTLDGTNGQVLTTDGAGNITFQDAITDTDNQTIDNIGLTGTVLGISLEDDGLPMATVDLAPLQDGDNQQIDSFSFNSVTNELTLEIEDDGQAAQTVDLSSLNPQKAAAHITLSTDQTNSGSGTTKVLFDTEGFDIGNNFDTSSDVFIAPADGIYRVSAQIAINSSTSTGTFDIRIRVDGSQVRIASFNHSGSGNIIRQINSLIELTAGQTIDIAYQRAIGVTINSNNSITYFDIEQL</sequence>
<evidence type="ECO:0000256" key="2">
    <source>
        <dbReference type="SAM" id="SignalP"/>
    </source>
</evidence>
<proteinExistence type="predicted"/>
<gene>
    <name evidence="4" type="ORF">ACFFGA_04385</name>
</gene>
<dbReference type="Gene3D" id="2.60.120.40">
    <property type="match status" value="1"/>
</dbReference>
<dbReference type="InterPro" id="IPR008983">
    <property type="entry name" value="Tumour_necrosis_fac-like_dom"/>
</dbReference>
<dbReference type="Gene3D" id="2.150.10.10">
    <property type="entry name" value="Serralysin-like metalloprotease, C-terminal"/>
    <property type="match status" value="2"/>
</dbReference>
<dbReference type="InterPro" id="IPR011049">
    <property type="entry name" value="Serralysin-like_metalloprot_C"/>
</dbReference>
<feature type="region of interest" description="Disordered" evidence="1">
    <location>
        <begin position="105"/>
        <end position="140"/>
    </location>
</feature>
<dbReference type="PROSITE" id="PS50871">
    <property type="entry name" value="C1Q"/>
    <property type="match status" value="1"/>
</dbReference>
<evidence type="ECO:0000313" key="4">
    <source>
        <dbReference type="EMBL" id="MFC0603780.1"/>
    </source>
</evidence>
<dbReference type="RefSeq" id="WP_386060202.1">
    <property type="nucleotide sequence ID" value="NZ_JBHLTQ010000001.1"/>
</dbReference>
<feature type="domain" description="C1q" evidence="3">
    <location>
        <begin position="1178"/>
        <end position="1314"/>
    </location>
</feature>
<feature type="chain" id="PRO_5045140587" evidence="2">
    <location>
        <begin position="20"/>
        <end position="1314"/>
    </location>
</feature>
<evidence type="ECO:0000259" key="3">
    <source>
        <dbReference type="PROSITE" id="PS50871"/>
    </source>
</evidence>
<name>A0ABV6Q7U3_9FLAO</name>
<protein>
    <submittedName>
        <fullName evidence="4">Beta strand repeat-containing protein</fullName>
    </submittedName>
</protein>
<dbReference type="EMBL" id="JBHLTQ010000001">
    <property type="protein sequence ID" value="MFC0603780.1"/>
    <property type="molecule type" value="Genomic_DNA"/>
</dbReference>
<keyword evidence="2" id="KW-0732">Signal</keyword>
<organism evidence="4 5">
    <name type="scientific">Winogradskyella pulchriflava</name>
    <dbReference type="NCBI Taxonomy" id="1110688"/>
    <lineage>
        <taxon>Bacteria</taxon>
        <taxon>Pseudomonadati</taxon>
        <taxon>Bacteroidota</taxon>
        <taxon>Flavobacteriia</taxon>
        <taxon>Flavobacteriales</taxon>
        <taxon>Flavobacteriaceae</taxon>
        <taxon>Winogradskyella</taxon>
    </lineage>
</organism>
<evidence type="ECO:0000256" key="1">
    <source>
        <dbReference type="SAM" id="MobiDB-lite"/>
    </source>
</evidence>
<keyword evidence="5" id="KW-1185">Reference proteome</keyword>
<evidence type="ECO:0000313" key="5">
    <source>
        <dbReference type="Proteomes" id="UP001589832"/>
    </source>
</evidence>
<feature type="compositionally biased region" description="Polar residues" evidence="1">
    <location>
        <begin position="126"/>
        <end position="138"/>
    </location>
</feature>